<keyword evidence="3" id="KW-0479">Metal-binding</keyword>
<dbReference type="PANTHER" id="PTHR42693:SF42">
    <property type="entry name" value="ARYLSULFATASE G"/>
    <property type="match status" value="1"/>
</dbReference>
<evidence type="ECO:0000256" key="6">
    <source>
        <dbReference type="ARBA" id="ARBA00022837"/>
    </source>
</evidence>
<evidence type="ECO:0000313" key="10">
    <source>
        <dbReference type="Proteomes" id="UP000316095"/>
    </source>
</evidence>
<reference evidence="9 10" key="1">
    <citation type="submission" date="2019-02" db="EMBL/GenBank/DDBJ databases">
        <title>Deep-cultivation of Planctomycetes and their phenomic and genomic characterization uncovers novel biology.</title>
        <authorList>
            <person name="Wiegand S."/>
            <person name="Jogler M."/>
            <person name="Boedeker C."/>
            <person name="Pinto D."/>
            <person name="Vollmers J."/>
            <person name="Rivas-Marin E."/>
            <person name="Kohn T."/>
            <person name="Peeters S.H."/>
            <person name="Heuer A."/>
            <person name="Rast P."/>
            <person name="Oberbeckmann S."/>
            <person name="Bunk B."/>
            <person name="Jeske O."/>
            <person name="Meyerdierks A."/>
            <person name="Storesund J.E."/>
            <person name="Kallscheuer N."/>
            <person name="Luecker S."/>
            <person name="Lage O.M."/>
            <person name="Pohl T."/>
            <person name="Merkel B.J."/>
            <person name="Hornburger P."/>
            <person name="Mueller R.-W."/>
            <person name="Bruemmer F."/>
            <person name="Labrenz M."/>
            <person name="Spormann A.M."/>
            <person name="Op Den Camp H."/>
            <person name="Overmann J."/>
            <person name="Amann R."/>
            <person name="Jetten M.S.M."/>
            <person name="Mascher T."/>
            <person name="Medema M.H."/>
            <person name="Devos D.P."/>
            <person name="Kaster A.-K."/>
            <person name="Ovreas L."/>
            <person name="Rohde M."/>
            <person name="Galperin M.Y."/>
            <person name="Jogler C."/>
        </authorList>
    </citation>
    <scope>NUCLEOTIDE SEQUENCE [LARGE SCALE GENOMIC DNA]</scope>
    <source>
        <strain evidence="9 10">Pan54</strain>
    </source>
</reference>
<evidence type="ECO:0000256" key="1">
    <source>
        <dbReference type="ARBA" id="ARBA00001913"/>
    </source>
</evidence>
<keyword evidence="10" id="KW-1185">Reference proteome</keyword>
<dbReference type="GO" id="GO:0046872">
    <property type="term" value="F:metal ion binding"/>
    <property type="evidence" value="ECO:0007669"/>
    <property type="project" value="UniProtKB-KW"/>
</dbReference>
<dbReference type="AlphaFoldDB" id="A0A5C5XJE1"/>
<comment type="cofactor">
    <cofactor evidence="1">
        <name>Ca(2+)</name>
        <dbReference type="ChEBI" id="CHEBI:29108"/>
    </cofactor>
</comment>
<dbReference type="InterPro" id="IPR000917">
    <property type="entry name" value="Sulfatase_N"/>
</dbReference>
<name>A0A5C5XJE1_9PLAN</name>
<sequence precursor="true">MTISAYLKFTSLLTIAFFFHANIDNSFAAEQPPNIVFILSDDQAWTDYGFMGNAEVKTPHLDRLSEQSLVFERGYVAAPLCRPSLASMLTGLYPFQHGITGNDVDGKNKRAELDRPVRQAFHQFPSFVKLLSENGYLAHQSGKWWEGAWEDGGFTHGMTHGDPKRGGRHGDEGLKIGRTSMEPVTDFIDMATAQKKLFLIWYAPFLPHTPHNPPRRILEKYMQAGHEPDVSKYYAMCEWFDETCGELLNHLEETGQTQNTIVIYICDNGWAAASTNANDPNQKLWSQYAQRSKGSPYDLGVRTPIMISWPGHVKPAHVQDLAHAIDIFPTIAAATGLNPPPSLPGINLLDEKRRSDRNTVFGVCNSVHNMSPGHPDETLQYLWCVHEDWKLLVRFEGKDTTQYRNLHIWDQSPVRLYNLKDDPHEENDLSSSHPEIVQQLKSKIHNWHPVEE</sequence>
<evidence type="ECO:0000256" key="3">
    <source>
        <dbReference type="ARBA" id="ARBA00022723"/>
    </source>
</evidence>
<dbReference type="InterPro" id="IPR050738">
    <property type="entry name" value="Sulfatase"/>
</dbReference>
<evidence type="ECO:0000259" key="8">
    <source>
        <dbReference type="Pfam" id="PF00884"/>
    </source>
</evidence>
<dbReference type="EMBL" id="SJPG01000001">
    <property type="protein sequence ID" value="TWT62749.1"/>
    <property type="molecule type" value="Genomic_DNA"/>
</dbReference>
<comment type="similarity">
    <text evidence="2">Belongs to the sulfatase family.</text>
</comment>
<evidence type="ECO:0000313" key="9">
    <source>
        <dbReference type="EMBL" id="TWT62749.1"/>
    </source>
</evidence>
<dbReference type="Proteomes" id="UP000316095">
    <property type="component" value="Unassembled WGS sequence"/>
</dbReference>
<organism evidence="9 10">
    <name type="scientific">Rubinisphaera italica</name>
    <dbReference type="NCBI Taxonomy" id="2527969"/>
    <lineage>
        <taxon>Bacteria</taxon>
        <taxon>Pseudomonadati</taxon>
        <taxon>Planctomycetota</taxon>
        <taxon>Planctomycetia</taxon>
        <taxon>Planctomycetales</taxon>
        <taxon>Planctomycetaceae</taxon>
        <taxon>Rubinisphaera</taxon>
    </lineage>
</organism>
<feature type="signal peptide" evidence="7">
    <location>
        <begin position="1"/>
        <end position="28"/>
    </location>
</feature>
<evidence type="ECO:0000256" key="2">
    <source>
        <dbReference type="ARBA" id="ARBA00008779"/>
    </source>
</evidence>
<evidence type="ECO:0000256" key="7">
    <source>
        <dbReference type="SAM" id="SignalP"/>
    </source>
</evidence>
<keyword evidence="5 9" id="KW-0378">Hydrolase</keyword>
<dbReference type="Gene3D" id="3.40.720.10">
    <property type="entry name" value="Alkaline Phosphatase, subunit A"/>
    <property type="match status" value="1"/>
</dbReference>
<dbReference type="SUPFAM" id="SSF53649">
    <property type="entry name" value="Alkaline phosphatase-like"/>
    <property type="match status" value="1"/>
</dbReference>
<dbReference type="OrthoDB" id="246867at2"/>
<evidence type="ECO:0000256" key="5">
    <source>
        <dbReference type="ARBA" id="ARBA00022801"/>
    </source>
</evidence>
<accession>A0A5C5XJE1</accession>
<dbReference type="PANTHER" id="PTHR42693">
    <property type="entry name" value="ARYLSULFATASE FAMILY MEMBER"/>
    <property type="match status" value="1"/>
</dbReference>
<dbReference type="InterPro" id="IPR017850">
    <property type="entry name" value="Alkaline_phosphatase_core_sf"/>
</dbReference>
<feature type="domain" description="Sulfatase N-terminal" evidence="8">
    <location>
        <begin position="33"/>
        <end position="336"/>
    </location>
</feature>
<feature type="chain" id="PRO_5023099284" evidence="7">
    <location>
        <begin position="29"/>
        <end position="452"/>
    </location>
</feature>
<proteinExistence type="inferred from homology"/>
<protein>
    <submittedName>
        <fullName evidence="9">Arylsulfatase</fullName>
        <ecNumber evidence="9">3.1.6.1</ecNumber>
    </submittedName>
</protein>
<dbReference type="RefSeq" id="WP_146504576.1">
    <property type="nucleotide sequence ID" value="NZ_SJPG01000001.1"/>
</dbReference>
<dbReference type="GO" id="GO:0004065">
    <property type="term" value="F:arylsulfatase activity"/>
    <property type="evidence" value="ECO:0007669"/>
    <property type="project" value="UniProtKB-EC"/>
</dbReference>
<dbReference type="Pfam" id="PF00884">
    <property type="entry name" value="Sulfatase"/>
    <property type="match status" value="1"/>
</dbReference>
<evidence type="ECO:0000256" key="4">
    <source>
        <dbReference type="ARBA" id="ARBA00022729"/>
    </source>
</evidence>
<keyword evidence="4 7" id="KW-0732">Signal</keyword>
<dbReference type="Gene3D" id="3.30.1120.10">
    <property type="match status" value="1"/>
</dbReference>
<gene>
    <name evidence="9" type="ORF">Pan54_34940</name>
</gene>
<dbReference type="EC" id="3.1.6.1" evidence="9"/>
<comment type="caution">
    <text evidence="9">The sequence shown here is derived from an EMBL/GenBank/DDBJ whole genome shotgun (WGS) entry which is preliminary data.</text>
</comment>
<keyword evidence="6" id="KW-0106">Calcium</keyword>